<evidence type="ECO:0000313" key="2">
    <source>
        <dbReference type="EMBL" id="KAF2288633.1"/>
    </source>
</evidence>
<sequence>MLVLIISLLALTKPTMANDNNNDIPYDFNHSYFPDDFILRQPLLLTRLKVKQPQWAEDLLFGHIFQRDSRILDGSNGDVVVDFYNCFQVEGDMKE</sequence>
<feature type="chain" id="PRO_5025363410" evidence="1">
    <location>
        <begin position="18"/>
        <end position="95"/>
    </location>
</feature>
<feature type="signal peptide" evidence="1">
    <location>
        <begin position="1"/>
        <end position="17"/>
    </location>
</feature>
<reference evidence="2 3" key="1">
    <citation type="journal article" date="2020" name="Mol. Plant">
        <title>The Chromosome-Based Rubber Tree Genome Provides New Insights into Spurge Genome Evolution and Rubber Biosynthesis.</title>
        <authorList>
            <person name="Liu J."/>
            <person name="Shi C."/>
            <person name="Shi C.C."/>
            <person name="Li W."/>
            <person name="Zhang Q.J."/>
            <person name="Zhang Y."/>
            <person name="Li K."/>
            <person name="Lu H.F."/>
            <person name="Shi C."/>
            <person name="Zhu S.T."/>
            <person name="Xiao Z.Y."/>
            <person name="Nan H."/>
            <person name="Yue Y."/>
            <person name="Zhu X.G."/>
            <person name="Wu Y."/>
            <person name="Hong X.N."/>
            <person name="Fan G.Y."/>
            <person name="Tong Y."/>
            <person name="Zhang D."/>
            <person name="Mao C.L."/>
            <person name="Liu Y.L."/>
            <person name="Hao S.J."/>
            <person name="Liu W.Q."/>
            <person name="Lv M.Q."/>
            <person name="Zhang H.B."/>
            <person name="Liu Y."/>
            <person name="Hu-Tang G.R."/>
            <person name="Wang J.P."/>
            <person name="Wang J.H."/>
            <person name="Sun Y.H."/>
            <person name="Ni S.B."/>
            <person name="Chen W.B."/>
            <person name="Zhang X.C."/>
            <person name="Jiao Y.N."/>
            <person name="Eichler E.E."/>
            <person name="Li G.H."/>
            <person name="Liu X."/>
            <person name="Gao L.Z."/>
        </authorList>
    </citation>
    <scope>NUCLEOTIDE SEQUENCE [LARGE SCALE GENOMIC DNA]</scope>
    <source>
        <strain evidence="3">cv. GT1</strain>
        <tissue evidence="2">Leaf</tissue>
    </source>
</reference>
<keyword evidence="3" id="KW-1185">Reference proteome</keyword>
<evidence type="ECO:0000256" key="1">
    <source>
        <dbReference type="SAM" id="SignalP"/>
    </source>
</evidence>
<proteinExistence type="predicted"/>
<comment type="caution">
    <text evidence="2">The sequence shown here is derived from an EMBL/GenBank/DDBJ whole genome shotgun (WGS) entry which is preliminary data.</text>
</comment>
<dbReference type="EMBL" id="JAAGAX010000016">
    <property type="protein sequence ID" value="KAF2288633.1"/>
    <property type="molecule type" value="Genomic_DNA"/>
</dbReference>
<dbReference type="AlphaFoldDB" id="A0A6A6KKR1"/>
<name>A0A6A6KKR1_HEVBR</name>
<gene>
    <name evidence="2" type="ORF">GH714_009664</name>
</gene>
<evidence type="ECO:0000313" key="3">
    <source>
        <dbReference type="Proteomes" id="UP000467840"/>
    </source>
</evidence>
<keyword evidence="1" id="KW-0732">Signal</keyword>
<organism evidence="2 3">
    <name type="scientific">Hevea brasiliensis</name>
    <name type="common">Para rubber tree</name>
    <name type="synonym">Siphonia brasiliensis</name>
    <dbReference type="NCBI Taxonomy" id="3981"/>
    <lineage>
        <taxon>Eukaryota</taxon>
        <taxon>Viridiplantae</taxon>
        <taxon>Streptophyta</taxon>
        <taxon>Embryophyta</taxon>
        <taxon>Tracheophyta</taxon>
        <taxon>Spermatophyta</taxon>
        <taxon>Magnoliopsida</taxon>
        <taxon>eudicotyledons</taxon>
        <taxon>Gunneridae</taxon>
        <taxon>Pentapetalae</taxon>
        <taxon>rosids</taxon>
        <taxon>fabids</taxon>
        <taxon>Malpighiales</taxon>
        <taxon>Euphorbiaceae</taxon>
        <taxon>Crotonoideae</taxon>
        <taxon>Micrandreae</taxon>
        <taxon>Hevea</taxon>
    </lineage>
</organism>
<accession>A0A6A6KKR1</accession>
<protein>
    <submittedName>
        <fullName evidence="2">Uncharacterized protein</fullName>
    </submittedName>
</protein>
<dbReference type="Proteomes" id="UP000467840">
    <property type="component" value="Chromosome 8"/>
</dbReference>